<evidence type="ECO:0008006" key="3">
    <source>
        <dbReference type="Google" id="ProtNLM"/>
    </source>
</evidence>
<comment type="caution">
    <text evidence="1">The sequence shown here is derived from an EMBL/GenBank/DDBJ whole genome shotgun (WGS) entry which is preliminary data.</text>
</comment>
<keyword evidence="2" id="KW-1185">Reference proteome</keyword>
<dbReference type="RefSeq" id="WP_351086282.1">
    <property type="nucleotide sequence ID" value="NZ_JBEOZG010000037.1"/>
</dbReference>
<evidence type="ECO:0000313" key="2">
    <source>
        <dbReference type="Proteomes" id="UP001602058"/>
    </source>
</evidence>
<proteinExistence type="predicted"/>
<dbReference type="EMBL" id="JBIAWJ010000031">
    <property type="protein sequence ID" value="MFF4526954.1"/>
    <property type="molecule type" value="Genomic_DNA"/>
</dbReference>
<gene>
    <name evidence="1" type="ORF">ACFY1D_36915</name>
</gene>
<accession>A0ABW6UWN7</accession>
<protein>
    <recommendedName>
        <fullName evidence="3">HK97 gp10 family phage protein</fullName>
    </recommendedName>
</protein>
<evidence type="ECO:0000313" key="1">
    <source>
        <dbReference type="EMBL" id="MFF4526954.1"/>
    </source>
</evidence>
<sequence length="159" mass="17723">MSNATSVKVNHPLTPAMRKALTEAAARWDRSLIDVDGRTLRGLIQRGLVDVTMGTNSYHRGNGHWVTKSVIVDVKINDAGRTALAAKETQPRTLRRDSLGYGYVTSDGRYEVTPAYSPTHLGGSASRPSYWILTDRQGEFEPRTQLTLSRIRDTLKERP</sequence>
<dbReference type="Proteomes" id="UP001602058">
    <property type="component" value="Unassembled WGS sequence"/>
</dbReference>
<name>A0ABW6UWN7_9ACTN</name>
<reference evidence="1 2" key="1">
    <citation type="submission" date="2024-10" db="EMBL/GenBank/DDBJ databases">
        <title>The Natural Products Discovery Center: Release of the First 8490 Sequenced Strains for Exploring Actinobacteria Biosynthetic Diversity.</title>
        <authorList>
            <person name="Kalkreuter E."/>
            <person name="Kautsar S.A."/>
            <person name="Yang D."/>
            <person name="Bader C.D."/>
            <person name="Teijaro C.N."/>
            <person name="Fluegel L."/>
            <person name="Davis C.M."/>
            <person name="Simpson J.R."/>
            <person name="Lauterbach L."/>
            <person name="Steele A.D."/>
            <person name="Gui C."/>
            <person name="Meng S."/>
            <person name="Li G."/>
            <person name="Viehrig K."/>
            <person name="Ye F."/>
            <person name="Su P."/>
            <person name="Kiefer A.F."/>
            <person name="Nichols A."/>
            <person name="Cepeda A.J."/>
            <person name="Yan W."/>
            <person name="Fan B."/>
            <person name="Jiang Y."/>
            <person name="Adhikari A."/>
            <person name="Zheng C.-J."/>
            <person name="Schuster L."/>
            <person name="Cowan T.M."/>
            <person name="Smanski M.J."/>
            <person name="Chevrette M.G."/>
            <person name="De Carvalho L.P.S."/>
            <person name="Shen B."/>
        </authorList>
    </citation>
    <scope>NUCLEOTIDE SEQUENCE [LARGE SCALE GENOMIC DNA]</scope>
    <source>
        <strain evidence="1 2">NPDC001390</strain>
    </source>
</reference>
<organism evidence="1 2">
    <name type="scientific">Streptomyces bluensis</name>
    <dbReference type="NCBI Taxonomy" id="33897"/>
    <lineage>
        <taxon>Bacteria</taxon>
        <taxon>Bacillati</taxon>
        <taxon>Actinomycetota</taxon>
        <taxon>Actinomycetes</taxon>
        <taxon>Kitasatosporales</taxon>
        <taxon>Streptomycetaceae</taxon>
        <taxon>Streptomyces</taxon>
    </lineage>
</organism>